<dbReference type="EMBL" id="JAACJM010000085">
    <property type="protein sequence ID" value="KAF5348722.1"/>
    <property type="molecule type" value="Genomic_DNA"/>
</dbReference>
<evidence type="ECO:0008006" key="3">
    <source>
        <dbReference type="Google" id="ProtNLM"/>
    </source>
</evidence>
<sequence>MTPPTPAPYPNLSFNDGNLVLLAQNQYFIAHQGVLGRHSSSLDAALKALQDSPRLLQGRPVLELQESPEEVYYFLSALYDGISHLVYDVQTFNVISSLLRLFTKFEVHHLRKEIIRGLSTIWPPSLAQWDIREANATNSFGVYEPRQTIPHPILMINLARSINAPELLPSAFYDLSRNSPSQTMAGYFCPETEHVHQLSQDDLFNLLKGREHASRFLSTFLVNFLEGRLPCQDCVFKHQKDASLRRRCLAAFEAITFEILRDVNGVVCQRSSDPLFAIMDTELMQAKADSRQIINMRPCDFCRADYGPVVDAAREEFWNMLPEWFGIVVSNWG</sequence>
<proteinExistence type="predicted"/>
<dbReference type="OrthoDB" id="3235673at2759"/>
<dbReference type="Proteomes" id="UP000559256">
    <property type="component" value="Unassembled WGS sequence"/>
</dbReference>
<organism evidence="1 2">
    <name type="scientific">Tetrapyrgos nigripes</name>
    <dbReference type="NCBI Taxonomy" id="182062"/>
    <lineage>
        <taxon>Eukaryota</taxon>
        <taxon>Fungi</taxon>
        <taxon>Dikarya</taxon>
        <taxon>Basidiomycota</taxon>
        <taxon>Agaricomycotina</taxon>
        <taxon>Agaricomycetes</taxon>
        <taxon>Agaricomycetidae</taxon>
        <taxon>Agaricales</taxon>
        <taxon>Marasmiineae</taxon>
        <taxon>Marasmiaceae</taxon>
        <taxon>Tetrapyrgos</taxon>
    </lineage>
</organism>
<evidence type="ECO:0000313" key="2">
    <source>
        <dbReference type="Proteomes" id="UP000559256"/>
    </source>
</evidence>
<accession>A0A8H5CVH6</accession>
<name>A0A8H5CVH6_9AGAR</name>
<dbReference type="AlphaFoldDB" id="A0A8H5CVH6"/>
<protein>
    <recommendedName>
        <fullName evidence="3">BTB domain-containing protein</fullName>
    </recommendedName>
</protein>
<evidence type="ECO:0000313" key="1">
    <source>
        <dbReference type="EMBL" id="KAF5348722.1"/>
    </source>
</evidence>
<keyword evidence="2" id="KW-1185">Reference proteome</keyword>
<gene>
    <name evidence="1" type="ORF">D9758_006790</name>
</gene>
<comment type="caution">
    <text evidence="1">The sequence shown here is derived from an EMBL/GenBank/DDBJ whole genome shotgun (WGS) entry which is preliminary data.</text>
</comment>
<reference evidence="1 2" key="1">
    <citation type="journal article" date="2020" name="ISME J.">
        <title>Uncovering the hidden diversity of litter-decomposition mechanisms in mushroom-forming fungi.</title>
        <authorList>
            <person name="Floudas D."/>
            <person name="Bentzer J."/>
            <person name="Ahren D."/>
            <person name="Johansson T."/>
            <person name="Persson P."/>
            <person name="Tunlid A."/>
        </authorList>
    </citation>
    <scope>NUCLEOTIDE SEQUENCE [LARGE SCALE GENOMIC DNA]</scope>
    <source>
        <strain evidence="1 2">CBS 291.85</strain>
    </source>
</reference>